<protein>
    <recommendedName>
        <fullName evidence="3">Homoserine kinase</fullName>
    </recommendedName>
</protein>
<keyword evidence="2" id="KW-1185">Reference proteome</keyword>
<dbReference type="SUPFAM" id="SSF56112">
    <property type="entry name" value="Protein kinase-like (PK-like)"/>
    <property type="match status" value="1"/>
</dbReference>
<sequence length="350" mass="40024">MNIGLEKINEVLTLYNIKGQVSNLYDFIHYCDDKNTEIKIITKVEFTNRNPLVVKFVRENDHPSQIIESQSVFSEYLRDKGILTPKRYVSEGKYSLNYKLNNLDVDITVEDYLGEEIKAIDFNLAYMLGQLLGKIHRISENGNCLIGNSTIFDFLGYNEVSGYNAFLELGEVEKIDPVMHQEIKDLYLEKLEKVKSSWSKLPRFATQGDVSINNLSYIGGTIGIFDYNIAGDEVLVGDMVLEGLLTANEMDLSGGLTDNDRTELFKHFFKGYITERPLSDDEKTVLSDIYSISSALWFTKIKYNENSLEMLVERKEADKVGELLQEIYDTLHNDNFEVNNTNCKTMPLSI</sequence>
<name>A0A3P5X2Z6_9BACL</name>
<dbReference type="EMBL" id="UXAV01000042">
    <property type="protein sequence ID" value="VDC29530.1"/>
    <property type="molecule type" value="Genomic_DNA"/>
</dbReference>
<reference evidence="1 2" key="1">
    <citation type="submission" date="2018-11" db="EMBL/GenBank/DDBJ databases">
        <authorList>
            <person name="Criscuolo A."/>
        </authorList>
    </citation>
    <scope>NUCLEOTIDE SEQUENCE [LARGE SCALE GENOMIC DNA]</scope>
    <source>
        <strain evidence="1">ATB-66</strain>
    </source>
</reference>
<organism evidence="1 2">
    <name type="scientific">Filibacter tadaridae</name>
    <dbReference type="NCBI Taxonomy" id="2483811"/>
    <lineage>
        <taxon>Bacteria</taxon>
        <taxon>Bacillati</taxon>
        <taxon>Bacillota</taxon>
        <taxon>Bacilli</taxon>
        <taxon>Bacillales</taxon>
        <taxon>Caryophanaceae</taxon>
        <taxon>Filibacter</taxon>
    </lineage>
</organism>
<gene>
    <name evidence="1" type="ORF">FILTAD_02132</name>
</gene>
<evidence type="ECO:0000313" key="2">
    <source>
        <dbReference type="Proteomes" id="UP000270468"/>
    </source>
</evidence>
<evidence type="ECO:0000313" key="1">
    <source>
        <dbReference type="EMBL" id="VDC29530.1"/>
    </source>
</evidence>
<evidence type="ECO:0008006" key="3">
    <source>
        <dbReference type="Google" id="ProtNLM"/>
    </source>
</evidence>
<dbReference type="Gene3D" id="3.90.1200.10">
    <property type="match status" value="1"/>
</dbReference>
<dbReference type="AlphaFoldDB" id="A0A3P5X2Z6"/>
<dbReference type="OrthoDB" id="2569165at2"/>
<proteinExistence type="predicted"/>
<accession>A0A3P5X2Z6</accession>
<dbReference type="Proteomes" id="UP000270468">
    <property type="component" value="Unassembled WGS sequence"/>
</dbReference>
<dbReference type="InterPro" id="IPR011009">
    <property type="entry name" value="Kinase-like_dom_sf"/>
</dbReference>
<dbReference type="RefSeq" id="WP_124070769.1">
    <property type="nucleotide sequence ID" value="NZ_CBCRXF010000001.1"/>
</dbReference>